<dbReference type="Proteomes" id="UP001335729">
    <property type="component" value="Unassembled WGS sequence"/>
</dbReference>
<gene>
    <name evidence="7" type="ORF">V1Y59_12970</name>
</gene>
<evidence type="ECO:0000256" key="2">
    <source>
        <dbReference type="ARBA" id="ARBA00023125"/>
    </source>
</evidence>
<comment type="caution">
    <text evidence="7">The sequence shown here is derived from an EMBL/GenBank/DDBJ whole genome shotgun (WGS) entry which is preliminary data.</text>
</comment>
<accession>A0ABU7MUM4</accession>
<dbReference type="InterPro" id="IPR001647">
    <property type="entry name" value="HTH_TetR"/>
</dbReference>
<dbReference type="Pfam" id="PF00440">
    <property type="entry name" value="TetR_N"/>
    <property type="match status" value="1"/>
</dbReference>
<evidence type="ECO:0000256" key="5">
    <source>
        <dbReference type="SAM" id="MobiDB-lite"/>
    </source>
</evidence>
<keyword evidence="8" id="KW-1185">Reference proteome</keyword>
<evidence type="ECO:0000313" key="7">
    <source>
        <dbReference type="EMBL" id="MEE4023992.1"/>
    </source>
</evidence>
<keyword evidence="1" id="KW-0805">Transcription regulation</keyword>
<name>A0ABU7MUM4_9ACTN</name>
<dbReference type="InterPro" id="IPR036271">
    <property type="entry name" value="Tet_transcr_reg_TetR-rel_C_sf"/>
</dbReference>
<sequence>MSNASETPAGRRSADTRPGGRTADVRRRVLTATEDALIEHGFAGIELPVIARAADVGKTTIYRRWGSPQALVSDLLDDMAAQSVRATHTGDLDSDLQANADLIVRTLGHRRQGRLFAALVAAATHDAQTKRALAEFYRIRVDEWSTSVADAIDRGEIPATTDTTAVIRYLSAPLYYQFFTTAERLGDGDARRAVRATMAALGAGVFESS</sequence>
<keyword evidence="3" id="KW-0804">Transcription</keyword>
<dbReference type="Gene3D" id="1.10.357.10">
    <property type="entry name" value="Tetracycline Repressor, domain 2"/>
    <property type="match status" value="1"/>
</dbReference>
<evidence type="ECO:0000256" key="1">
    <source>
        <dbReference type="ARBA" id="ARBA00023015"/>
    </source>
</evidence>
<organism evidence="7 8">
    <name type="scientific">Gordonia prachuapensis</name>
    <dbReference type="NCBI Taxonomy" id="3115651"/>
    <lineage>
        <taxon>Bacteria</taxon>
        <taxon>Bacillati</taxon>
        <taxon>Actinomycetota</taxon>
        <taxon>Actinomycetes</taxon>
        <taxon>Mycobacteriales</taxon>
        <taxon>Gordoniaceae</taxon>
        <taxon>Gordonia</taxon>
    </lineage>
</organism>
<dbReference type="Gene3D" id="1.10.10.60">
    <property type="entry name" value="Homeodomain-like"/>
    <property type="match status" value="1"/>
</dbReference>
<feature type="region of interest" description="Disordered" evidence="5">
    <location>
        <begin position="1"/>
        <end position="26"/>
    </location>
</feature>
<dbReference type="PROSITE" id="PS50977">
    <property type="entry name" value="HTH_TETR_2"/>
    <property type="match status" value="1"/>
</dbReference>
<feature type="DNA-binding region" description="H-T-H motif" evidence="4">
    <location>
        <begin position="46"/>
        <end position="65"/>
    </location>
</feature>
<dbReference type="SUPFAM" id="SSF48498">
    <property type="entry name" value="Tetracyclin repressor-like, C-terminal domain"/>
    <property type="match status" value="1"/>
</dbReference>
<feature type="domain" description="HTH tetR-type" evidence="6">
    <location>
        <begin position="23"/>
        <end position="83"/>
    </location>
</feature>
<dbReference type="InterPro" id="IPR011075">
    <property type="entry name" value="TetR_C"/>
</dbReference>
<evidence type="ECO:0000259" key="6">
    <source>
        <dbReference type="PROSITE" id="PS50977"/>
    </source>
</evidence>
<evidence type="ECO:0000256" key="4">
    <source>
        <dbReference type="PROSITE-ProRule" id="PRU00335"/>
    </source>
</evidence>
<dbReference type="InterPro" id="IPR009057">
    <property type="entry name" value="Homeodomain-like_sf"/>
</dbReference>
<evidence type="ECO:0000256" key="3">
    <source>
        <dbReference type="ARBA" id="ARBA00023163"/>
    </source>
</evidence>
<dbReference type="SUPFAM" id="SSF46689">
    <property type="entry name" value="Homeodomain-like"/>
    <property type="match status" value="1"/>
</dbReference>
<proteinExistence type="predicted"/>
<evidence type="ECO:0000313" key="8">
    <source>
        <dbReference type="Proteomes" id="UP001335729"/>
    </source>
</evidence>
<dbReference type="PANTHER" id="PTHR30055">
    <property type="entry name" value="HTH-TYPE TRANSCRIPTIONAL REGULATOR RUTR"/>
    <property type="match status" value="1"/>
</dbReference>
<dbReference type="PANTHER" id="PTHR30055:SF148">
    <property type="entry name" value="TETR-FAMILY TRANSCRIPTIONAL REGULATOR"/>
    <property type="match status" value="1"/>
</dbReference>
<dbReference type="Pfam" id="PF16859">
    <property type="entry name" value="TetR_C_11"/>
    <property type="match status" value="1"/>
</dbReference>
<dbReference type="RefSeq" id="WP_330505384.1">
    <property type="nucleotide sequence ID" value="NZ_JAZDUE010000010.1"/>
</dbReference>
<protein>
    <submittedName>
        <fullName evidence="7">TetR/AcrR family transcriptional regulator</fullName>
    </submittedName>
</protein>
<reference evidence="7 8" key="1">
    <citation type="submission" date="2024-01" db="EMBL/GenBank/DDBJ databases">
        <title>Draft genome sequence of Gordonia sp. PKS22-38.</title>
        <authorList>
            <person name="Suphannarot A."/>
            <person name="Mingma R."/>
        </authorList>
    </citation>
    <scope>NUCLEOTIDE SEQUENCE [LARGE SCALE GENOMIC DNA]</scope>
    <source>
        <strain evidence="7 8">PKS22-38</strain>
    </source>
</reference>
<dbReference type="InterPro" id="IPR050109">
    <property type="entry name" value="HTH-type_TetR-like_transc_reg"/>
</dbReference>
<dbReference type="EMBL" id="JAZDUE010000010">
    <property type="protein sequence ID" value="MEE4023992.1"/>
    <property type="molecule type" value="Genomic_DNA"/>
</dbReference>
<keyword evidence="2 4" id="KW-0238">DNA-binding</keyword>